<organism evidence="3 4">
    <name type="scientific">Candidatus Magasanikbacteria bacterium GW2011_GWA2_42_32</name>
    <dbReference type="NCBI Taxonomy" id="1619039"/>
    <lineage>
        <taxon>Bacteria</taxon>
        <taxon>Candidatus Magasanikiibacteriota</taxon>
    </lineage>
</organism>
<keyword evidence="1" id="KW-0472">Membrane</keyword>
<dbReference type="Pfam" id="PF00403">
    <property type="entry name" value="HMA"/>
    <property type="match status" value="1"/>
</dbReference>
<dbReference type="PATRIC" id="fig|1619039.3.peg.668"/>
<dbReference type="SUPFAM" id="SSF55008">
    <property type="entry name" value="HMA, heavy metal-associated domain"/>
    <property type="match status" value="1"/>
</dbReference>
<dbReference type="InterPro" id="IPR028096">
    <property type="entry name" value="EfeO_Cupredoxin"/>
</dbReference>
<dbReference type="AlphaFoldDB" id="A0A0G1A7I6"/>
<dbReference type="CDD" id="cd00371">
    <property type="entry name" value="HMA"/>
    <property type="match status" value="1"/>
</dbReference>
<keyword evidence="1" id="KW-0812">Transmembrane</keyword>
<feature type="transmembrane region" description="Helical" evidence="1">
    <location>
        <begin position="277"/>
        <end position="298"/>
    </location>
</feature>
<dbReference type="SUPFAM" id="SSF49503">
    <property type="entry name" value="Cupredoxins"/>
    <property type="match status" value="2"/>
</dbReference>
<comment type="caution">
    <text evidence="3">The sequence shown here is derived from an EMBL/GenBank/DDBJ whole genome shotgun (WGS) entry which is preliminary data.</text>
</comment>
<evidence type="ECO:0000259" key="2">
    <source>
        <dbReference type="PROSITE" id="PS50846"/>
    </source>
</evidence>
<feature type="domain" description="HMA" evidence="2">
    <location>
        <begin position="2"/>
        <end position="68"/>
    </location>
</feature>
<evidence type="ECO:0000313" key="3">
    <source>
        <dbReference type="EMBL" id="KKS57012.1"/>
    </source>
</evidence>
<protein>
    <submittedName>
        <fullName evidence="3">Heavy metal transport/detoxification protein</fullName>
    </submittedName>
</protein>
<dbReference type="PANTHER" id="PTHR42208">
    <property type="entry name" value="HEAVY METAL TRANSPORTER-RELATED"/>
    <property type="match status" value="1"/>
</dbReference>
<feature type="transmembrane region" description="Helical" evidence="1">
    <location>
        <begin position="249"/>
        <end position="271"/>
    </location>
</feature>
<accession>A0A0G1A7I6</accession>
<sequence length="587" mass="61801">MKKITVPIKGMHCRSCEILIENGLKKIPGVNKVDVSHKTGIASLFCETDIPASEAIRQTIKDAGYDIGRKDKSSWLSKDKNDYINLLKGGSILLVLYIIAKALGLFTLGVNTQSTSLLVVLVVGLVAGISTCMALVGGLVLSLSARHAELHPEISAKQKFIPHLYFNLGRILGFGFLGGVIGLLGSVVRPSAGTLGVMTIIVGGVMMFLGLKLIEIFPALKDKSFSLPKGIANFFGLNKEQKEYSHKNSLITGALTFFLPCGFTQAMQLYAVSTGSFFQGFLVMGLFALGTAPGLLGIGGLASMFKGKKAKVFFAATGLAVIMLGWFNIANGGQIVFQAKAAGTPNSVTESNGVQEVRMTQSGSGYSPNQFTVEKGKKVKWIITSTNAFTCASSIVMPKYGIDKSLEKGENVIEFVPTETGEIPFSCSMGMYRGKFTVVEAGNTALKNSAGTAQVAALPPSGGGCGGGGGGGCGGCGGGVKKPIDTTATNAAVNTNEQVIKTQYTLSNDIVPNRFTVKKGIPVRFEVDVKESGQGCMSTIMVPGLYNQAEYLQGGSKIIMTFTPDKTGDYDITCAMGVPRGVITVTN</sequence>
<dbReference type="PROSITE" id="PS50846">
    <property type="entry name" value="HMA_2"/>
    <property type="match status" value="1"/>
</dbReference>
<proteinExistence type="predicted"/>
<dbReference type="Gene3D" id="3.30.70.100">
    <property type="match status" value="1"/>
</dbReference>
<dbReference type="Pfam" id="PF13386">
    <property type="entry name" value="DsbD_2"/>
    <property type="match status" value="1"/>
</dbReference>
<dbReference type="Proteomes" id="UP000034837">
    <property type="component" value="Unassembled WGS sequence"/>
</dbReference>
<dbReference type="InterPro" id="IPR008972">
    <property type="entry name" value="Cupredoxin"/>
</dbReference>
<reference evidence="3 4" key="1">
    <citation type="journal article" date="2015" name="Nature">
        <title>rRNA introns, odd ribosomes, and small enigmatic genomes across a large radiation of phyla.</title>
        <authorList>
            <person name="Brown C.T."/>
            <person name="Hug L.A."/>
            <person name="Thomas B.C."/>
            <person name="Sharon I."/>
            <person name="Castelle C.J."/>
            <person name="Singh A."/>
            <person name="Wilkins M.J."/>
            <person name="Williams K.H."/>
            <person name="Banfield J.F."/>
        </authorList>
    </citation>
    <scope>NUCLEOTIDE SEQUENCE [LARGE SCALE GENOMIC DNA]</scope>
</reference>
<dbReference type="InterPro" id="IPR006121">
    <property type="entry name" value="HMA_dom"/>
</dbReference>
<feature type="transmembrane region" description="Helical" evidence="1">
    <location>
        <begin position="86"/>
        <end position="110"/>
    </location>
</feature>
<feature type="transmembrane region" description="Helical" evidence="1">
    <location>
        <begin position="194"/>
        <end position="214"/>
    </location>
</feature>
<evidence type="ECO:0000313" key="4">
    <source>
        <dbReference type="Proteomes" id="UP000034837"/>
    </source>
</evidence>
<keyword evidence="1" id="KW-1133">Transmembrane helix</keyword>
<dbReference type="InterPro" id="IPR039447">
    <property type="entry name" value="UreH-like_TM_dom"/>
</dbReference>
<dbReference type="GO" id="GO:0046872">
    <property type="term" value="F:metal ion binding"/>
    <property type="evidence" value="ECO:0007669"/>
    <property type="project" value="InterPro"/>
</dbReference>
<gene>
    <name evidence="3" type="ORF">UV20_C0004G0108</name>
</gene>
<dbReference type="EMBL" id="LCDO01000004">
    <property type="protein sequence ID" value="KKS57012.1"/>
    <property type="molecule type" value="Genomic_DNA"/>
</dbReference>
<feature type="transmembrane region" description="Helical" evidence="1">
    <location>
        <begin position="310"/>
        <end position="329"/>
    </location>
</feature>
<name>A0A0G1A7I6_9BACT</name>
<dbReference type="PANTHER" id="PTHR42208:SF1">
    <property type="entry name" value="HEAVY METAL TRANSPORTER"/>
    <property type="match status" value="1"/>
</dbReference>
<feature type="transmembrane region" description="Helical" evidence="1">
    <location>
        <begin position="116"/>
        <end position="143"/>
    </location>
</feature>
<dbReference type="InterPro" id="IPR036163">
    <property type="entry name" value="HMA_dom_sf"/>
</dbReference>
<dbReference type="Pfam" id="PF13473">
    <property type="entry name" value="Cupredoxin_1"/>
    <property type="match status" value="2"/>
</dbReference>
<dbReference type="Gene3D" id="2.60.40.420">
    <property type="entry name" value="Cupredoxins - blue copper proteins"/>
    <property type="match status" value="2"/>
</dbReference>
<feature type="transmembrane region" description="Helical" evidence="1">
    <location>
        <begin position="164"/>
        <end position="188"/>
    </location>
</feature>
<evidence type="ECO:0000256" key="1">
    <source>
        <dbReference type="SAM" id="Phobius"/>
    </source>
</evidence>